<evidence type="ECO:0000313" key="4">
    <source>
        <dbReference type="EMBL" id="AMD22600.1"/>
    </source>
</evidence>
<reference evidence="4 5" key="1">
    <citation type="submission" date="2016-01" db="EMBL/GenBank/DDBJ databases">
        <title>Genome sequence of the yeast Holleya sinecauda.</title>
        <authorList>
            <person name="Dietrich F.S."/>
        </authorList>
    </citation>
    <scope>NUCLEOTIDE SEQUENCE [LARGE SCALE GENOMIC DNA]</scope>
    <source>
        <strain evidence="4 5">ATCC 58844</strain>
    </source>
</reference>
<dbReference type="PROSITE" id="PS50913">
    <property type="entry name" value="GRIP"/>
    <property type="match status" value="1"/>
</dbReference>
<dbReference type="InterPro" id="IPR000237">
    <property type="entry name" value="GRIP_dom"/>
</dbReference>
<feature type="compositionally biased region" description="Basic residues" evidence="2">
    <location>
        <begin position="259"/>
        <end position="270"/>
    </location>
</feature>
<feature type="compositionally biased region" description="Polar residues" evidence="2">
    <location>
        <begin position="286"/>
        <end position="296"/>
    </location>
</feature>
<feature type="region of interest" description="Disordered" evidence="2">
    <location>
        <begin position="19"/>
        <end position="45"/>
    </location>
</feature>
<gene>
    <name evidence="4" type="ORF">AW171_hschr84650</name>
</gene>
<name>A0A0X8HW67_9SACH</name>
<dbReference type="Pfam" id="PF01465">
    <property type="entry name" value="GRIP"/>
    <property type="match status" value="1"/>
</dbReference>
<proteinExistence type="predicted"/>
<dbReference type="GeneID" id="28725960"/>
<evidence type="ECO:0000256" key="1">
    <source>
        <dbReference type="SAM" id="Coils"/>
    </source>
</evidence>
<dbReference type="EMBL" id="CP014248">
    <property type="protein sequence ID" value="AMD22600.1"/>
    <property type="molecule type" value="Genomic_DNA"/>
</dbReference>
<protein>
    <submittedName>
        <fullName evidence="4">HHL170Wp</fullName>
    </submittedName>
</protein>
<feature type="coiled-coil region" evidence="1">
    <location>
        <begin position="323"/>
        <end position="690"/>
    </location>
</feature>
<dbReference type="STRING" id="45286.A0A0X8HW67"/>
<keyword evidence="1" id="KW-0175">Coiled coil</keyword>
<keyword evidence="5" id="KW-1185">Reference proteome</keyword>
<feature type="domain" description="GRIP" evidence="3">
    <location>
        <begin position="833"/>
        <end position="881"/>
    </location>
</feature>
<dbReference type="AlphaFoldDB" id="A0A0X8HW67"/>
<feature type="region of interest" description="Disordered" evidence="2">
    <location>
        <begin position="249"/>
        <end position="298"/>
    </location>
</feature>
<dbReference type="OrthoDB" id="1926336at2759"/>
<feature type="coiled-coil region" evidence="1">
    <location>
        <begin position="178"/>
        <end position="233"/>
    </location>
</feature>
<accession>A0A0X8HW67</accession>
<evidence type="ECO:0000313" key="5">
    <source>
        <dbReference type="Proteomes" id="UP000243052"/>
    </source>
</evidence>
<sequence>MFKQLSQFGKNISDEIARGLNEEFSTSDPQSPGQNTPPSNYDELPRDIQAKLKKFDKYEQKYPLLLNAYKAEKEKSQYVDVLLKILSENTPLSSLNDAESLRGYFSDVNTQISMLNDEIKRLTGENNAKTKEINELKNKQEVTAEGQKDNNADANINELKEVANAALEELKEGHLRSIKEKDMELEKLQVVVREAEQNVQNLESTLQEKNAAIVELEANVKNHDEKILESEKLITMYKDTIQKLSQESIPTSVAAANKPKGKRNRGKKTAHGQSSTPPVAEEEGKNANNPSSNVPLRQTGDDIIKSIETKVKYEEMNKELSAFKALGSNSKEVEERIEKLQNELSSTKSKLKSKTEELETVSDMLKTVGSELVEFKDQMKEQNNTSNEIQTLKSQLEKANEEKGSIEKQLTERLSKLQQDKNALEKAVSEQSKKFRELEQKYSDSVEQINNLKAQSAEWSEKLREFSNLKKSESMAKLTLSQKEKTILYLEQQIKEYTSNGLLAQKAVDDLTAEKERLLKRIELLNNDLERTKSEIKKNDSTVESYIKENGKLSERLEVLQEKFDSMQSMKSNSSEQVDSIRRQCEELSTKLREANKRILSLEDEVNENANILQERIREANTMRKLLNDDQINRNSNINALEAKIATLTEERDRLSSELEFKMSSSNREVKQLIEANMELKSQVHNLTLKSTGLDAELQQLRELNSTIQRRSSSTSDGSGELEKMVRVLKGSLSSSEKKCRELKTTNGELRTLNDDLVAKLDRISKNYKALSNQLQAVKERRRTPSQGSLAAGLNKSSRSQSVSSQNSDHDMIPGTRTTGMPPNIKNDNPESESALNDKIAYIKNVLLGFLEYRDQRTQLLPIVSMLLHLDSNDERKLMMSLK</sequence>
<feature type="coiled-coil region" evidence="1">
    <location>
        <begin position="112"/>
        <end position="139"/>
    </location>
</feature>
<feature type="compositionally biased region" description="Polar residues" evidence="2">
    <location>
        <begin position="23"/>
        <end position="39"/>
    </location>
</feature>
<evidence type="ECO:0000259" key="3">
    <source>
        <dbReference type="PROSITE" id="PS50913"/>
    </source>
</evidence>
<feature type="region of interest" description="Disordered" evidence="2">
    <location>
        <begin position="775"/>
        <end position="833"/>
    </location>
</feature>
<dbReference type="Gene3D" id="1.20.120.330">
    <property type="entry name" value="Nucleotidyltransferases domain 2"/>
    <property type="match status" value="1"/>
</dbReference>
<dbReference type="SUPFAM" id="SSF57997">
    <property type="entry name" value="Tropomyosin"/>
    <property type="match status" value="2"/>
</dbReference>
<dbReference type="PANTHER" id="PTHR19327:SF0">
    <property type="entry name" value="GOLGIN SUBFAMILY A MEMBER 4"/>
    <property type="match status" value="1"/>
</dbReference>
<dbReference type="Gene3D" id="1.10.287.1490">
    <property type="match status" value="1"/>
</dbReference>
<evidence type="ECO:0000256" key="2">
    <source>
        <dbReference type="SAM" id="MobiDB-lite"/>
    </source>
</evidence>
<dbReference type="Proteomes" id="UP000243052">
    <property type="component" value="Chromosome viii"/>
</dbReference>
<dbReference type="RefSeq" id="XP_017989596.1">
    <property type="nucleotide sequence ID" value="XM_018134132.1"/>
</dbReference>
<feature type="compositionally biased region" description="Low complexity" evidence="2">
    <location>
        <begin position="797"/>
        <end position="807"/>
    </location>
</feature>
<dbReference type="SMART" id="SM00755">
    <property type="entry name" value="Grip"/>
    <property type="match status" value="1"/>
</dbReference>
<dbReference type="PANTHER" id="PTHR19327">
    <property type="entry name" value="GOLGIN"/>
    <property type="match status" value="1"/>
</dbReference>
<organism evidence="4 5">
    <name type="scientific">Eremothecium sinecaudum</name>
    <dbReference type="NCBI Taxonomy" id="45286"/>
    <lineage>
        <taxon>Eukaryota</taxon>
        <taxon>Fungi</taxon>
        <taxon>Dikarya</taxon>
        <taxon>Ascomycota</taxon>
        <taxon>Saccharomycotina</taxon>
        <taxon>Saccharomycetes</taxon>
        <taxon>Saccharomycetales</taxon>
        <taxon>Saccharomycetaceae</taxon>
        <taxon>Eremothecium</taxon>
    </lineage>
</organism>